<dbReference type="RGD" id="1309862">
    <property type="gene designation" value="Pla2g2d"/>
</dbReference>
<evidence type="ECO:0000313" key="2">
    <source>
        <dbReference type="EMBL" id="EDL80887.1"/>
    </source>
</evidence>
<dbReference type="Proteomes" id="UP000234681">
    <property type="component" value="Chromosome 5"/>
</dbReference>
<feature type="signal peptide" evidence="1">
    <location>
        <begin position="1"/>
        <end position="26"/>
    </location>
</feature>
<gene>
    <name evidence="2 4" type="primary">Pla2g2d</name>
    <name evidence="2" type="ORF">rCG_31447</name>
</gene>
<evidence type="ECO:0000256" key="1">
    <source>
        <dbReference type="SAM" id="SignalP"/>
    </source>
</evidence>
<proteinExistence type="predicted"/>
<dbReference type="EMBL" id="CH473968">
    <property type="protein sequence ID" value="EDL80887.1"/>
    <property type="molecule type" value="Genomic_DNA"/>
</dbReference>
<sequence>MGARTRPSVSCLLCFLLDLLWHKVQAWGPSFRSLSWLALLPSTKDIIVLDCLGGPTPHNSSETRILTCSNTLSHSRPGFFLCKLSPQSPLNKQLSQESLTQAPPLGRHIVATFINSVTSLSPRTKGLIANLRSDATAKERVLRGGRFRARIHGRSASHMKKGRGGFGGGFAGSLFWLKLTPPTYILAAIGIEGTLATLDLTDMAVAGRALLSHSFGLA</sequence>
<dbReference type="AlphaFoldDB" id="A6ITI6"/>
<evidence type="ECO:0000313" key="4">
    <source>
        <dbReference type="RGD" id="1309862"/>
    </source>
</evidence>
<organism evidence="2 3">
    <name type="scientific">Rattus norvegicus</name>
    <name type="common">Rat</name>
    <dbReference type="NCBI Taxonomy" id="10116"/>
    <lineage>
        <taxon>Eukaryota</taxon>
        <taxon>Metazoa</taxon>
        <taxon>Chordata</taxon>
        <taxon>Craniata</taxon>
        <taxon>Vertebrata</taxon>
        <taxon>Euteleostomi</taxon>
        <taxon>Mammalia</taxon>
        <taxon>Eutheria</taxon>
        <taxon>Euarchontoglires</taxon>
        <taxon>Glires</taxon>
        <taxon>Rodentia</taxon>
        <taxon>Myomorpha</taxon>
        <taxon>Muroidea</taxon>
        <taxon>Muridae</taxon>
        <taxon>Murinae</taxon>
        <taxon>Rattus</taxon>
    </lineage>
</organism>
<keyword evidence="1" id="KW-0732">Signal</keyword>
<dbReference type="AGR" id="RGD:1309862"/>
<name>A6ITI6_RAT</name>
<protein>
    <submittedName>
        <fullName evidence="2">Phospholipase A2, group IID</fullName>
    </submittedName>
</protein>
<reference evidence="3" key="1">
    <citation type="submission" date="2005-09" db="EMBL/GenBank/DDBJ databases">
        <authorList>
            <person name="Mural R.J."/>
            <person name="Li P.W."/>
            <person name="Adams M.D."/>
            <person name="Amanatides P.G."/>
            <person name="Baden-Tillson H."/>
            <person name="Barnstead M."/>
            <person name="Chin S.H."/>
            <person name="Dew I."/>
            <person name="Evans C.A."/>
            <person name="Ferriera S."/>
            <person name="Flanigan M."/>
            <person name="Fosler C."/>
            <person name="Glodek A."/>
            <person name="Gu Z."/>
            <person name="Holt R.A."/>
            <person name="Jennings D."/>
            <person name="Kraft C.L."/>
            <person name="Lu F."/>
            <person name="Nguyen T."/>
            <person name="Nusskern D.R."/>
            <person name="Pfannkoch C.M."/>
            <person name="Sitter C."/>
            <person name="Sutton G.G."/>
            <person name="Venter J.C."/>
            <person name="Wang Z."/>
            <person name="Woodage T."/>
            <person name="Zheng X.H."/>
            <person name="Zhong F."/>
        </authorList>
    </citation>
    <scope>NUCLEOTIDE SEQUENCE [LARGE SCALE GENOMIC DNA]</scope>
    <source>
        <strain>BN</strain>
        <strain evidence="3">Sprague-Dawley</strain>
    </source>
</reference>
<evidence type="ECO:0000313" key="3">
    <source>
        <dbReference type="Proteomes" id="UP000234681"/>
    </source>
</evidence>
<feature type="chain" id="PRO_5039948259" evidence="1">
    <location>
        <begin position="27"/>
        <end position="218"/>
    </location>
</feature>
<accession>A6ITI6</accession>